<gene>
    <name evidence="1 3" type="primary">Gpr108</name>
    <name evidence="1" type="ORF">rCG_45032</name>
</gene>
<dbReference type="RGD" id="735149">
    <property type="gene designation" value="Gpr108"/>
</dbReference>
<reference evidence="2" key="1">
    <citation type="submission" date="2005-09" db="EMBL/GenBank/DDBJ databases">
        <authorList>
            <person name="Mural R.J."/>
            <person name="Li P.W."/>
            <person name="Adams M.D."/>
            <person name="Amanatides P.G."/>
            <person name="Baden-Tillson H."/>
            <person name="Barnstead M."/>
            <person name="Chin S.H."/>
            <person name="Dew I."/>
            <person name="Evans C.A."/>
            <person name="Ferriera S."/>
            <person name="Flanigan M."/>
            <person name="Fosler C."/>
            <person name="Glodek A."/>
            <person name="Gu Z."/>
            <person name="Holt R.A."/>
            <person name="Jennings D."/>
            <person name="Kraft C.L."/>
            <person name="Lu F."/>
            <person name="Nguyen T."/>
            <person name="Nusskern D.R."/>
            <person name="Pfannkoch C.M."/>
            <person name="Sitter C."/>
            <person name="Sutton G.G."/>
            <person name="Venter J.C."/>
            <person name="Wang Z."/>
            <person name="Woodage T."/>
            <person name="Zheng X.H."/>
            <person name="Zhong F."/>
        </authorList>
    </citation>
    <scope>NUCLEOTIDE SEQUENCE [LARGE SCALE GENOMIC DNA]</scope>
    <source>
        <strain>BN</strain>
        <strain evidence="2">Sprague-Dawley</strain>
    </source>
</reference>
<evidence type="ECO:0000313" key="3">
    <source>
        <dbReference type="RGD" id="735149"/>
    </source>
</evidence>
<sequence>MPPGHLLYLLYAHHRHSASSGSALPVAVAVPALGGEFHPGLLRAHRLQVPAGGGQPIPAAATAGG</sequence>
<protein>
    <submittedName>
        <fullName evidence="1">G protein-coupled receptor 108, isoform CRA_c</fullName>
    </submittedName>
</protein>
<dbReference type="AlphaFoldDB" id="A6KQR2"/>
<organism evidence="1 2">
    <name type="scientific">Rattus norvegicus</name>
    <name type="common">Rat</name>
    <dbReference type="NCBI Taxonomy" id="10116"/>
    <lineage>
        <taxon>Eukaryota</taxon>
        <taxon>Metazoa</taxon>
        <taxon>Chordata</taxon>
        <taxon>Craniata</taxon>
        <taxon>Vertebrata</taxon>
        <taxon>Euteleostomi</taxon>
        <taxon>Mammalia</taxon>
        <taxon>Eutheria</taxon>
        <taxon>Euarchontoglires</taxon>
        <taxon>Glires</taxon>
        <taxon>Rodentia</taxon>
        <taxon>Myomorpha</taxon>
        <taxon>Muroidea</taxon>
        <taxon>Muridae</taxon>
        <taxon>Murinae</taxon>
        <taxon>Rattus</taxon>
    </lineage>
</organism>
<accession>A6KQR2</accession>
<evidence type="ECO:0000313" key="1">
    <source>
        <dbReference type="EMBL" id="EDL83570.1"/>
    </source>
</evidence>
<evidence type="ECO:0000313" key="2">
    <source>
        <dbReference type="Proteomes" id="UP000234681"/>
    </source>
</evidence>
<proteinExistence type="predicted"/>
<dbReference type="EMBL" id="CH474092">
    <property type="protein sequence ID" value="EDL83570.1"/>
    <property type="molecule type" value="Genomic_DNA"/>
</dbReference>
<name>A6KQR2_RAT</name>
<keyword evidence="1" id="KW-0675">Receptor</keyword>
<dbReference type="Proteomes" id="UP000234681">
    <property type="component" value="Chromosome 9"/>
</dbReference>